<dbReference type="AlphaFoldDB" id="A0A810MRF8"/>
<sequence length="77" mass="8307">MIGVPDPDLGQRVTAYVVADGVTGPDLIEFVARNLAVHKRPRAVHLLDALPRNALGKVQKKLLGQGARRDDATETSH</sequence>
<protein>
    <recommendedName>
        <fullName evidence="1">AMP-binding enzyme C-terminal domain-containing protein</fullName>
    </recommendedName>
</protein>
<reference evidence="2" key="1">
    <citation type="submission" date="2020-08" db="EMBL/GenBank/DDBJ databases">
        <title>Whole genome shotgun sequence of Polymorphospora rubra NBRC 101157.</title>
        <authorList>
            <person name="Komaki H."/>
            <person name="Tamura T."/>
        </authorList>
    </citation>
    <scope>NUCLEOTIDE SEQUENCE</scope>
    <source>
        <strain evidence="2">NBRC 101157</strain>
    </source>
</reference>
<dbReference type="Pfam" id="PF13193">
    <property type="entry name" value="AMP-binding_C"/>
    <property type="match status" value="1"/>
</dbReference>
<evidence type="ECO:0000259" key="1">
    <source>
        <dbReference type="Pfam" id="PF13193"/>
    </source>
</evidence>
<dbReference type="SUPFAM" id="SSF56801">
    <property type="entry name" value="Acetyl-CoA synthetase-like"/>
    <property type="match status" value="1"/>
</dbReference>
<proteinExistence type="predicted"/>
<dbReference type="Proteomes" id="UP000680866">
    <property type="component" value="Chromosome"/>
</dbReference>
<dbReference type="EMBL" id="AP023359">
    <property type="protein sequence ID" value="BCJ63856.1"/>
    <property type="molecule type" value="Genomic_DNA"/>
</dbReference>
<gene>
    <name evidence="2" type="ORF">Prubr_08770</name>
</gene>
<accession>A0A810MRF8</accession>
<dbReference type="Gene3D" id="3.30.300.30">
    <property type="match status" value="1"/>
</dbReference>
<dbReference type="KEGG" id="pry:Prubr_08770"/>
<organism evidence="2 3">
    <name type="scientific">Polymorphospora rubra</name>
    <dbReference type="NCBI Taxonomy" id="338584"/>
    <lineage>
        <taxon>Bacteria</taxon>
        <taxon>Bacillati</taxon>
        <taxon>Actinomycetota</taxon>
        <taxon>Actinomycetes</taxon>
        <taxon>Micromonosporales</taxon>
        <taxon>Micromonosporaceae</taxon>
        <taxon>Polymorphospora</taxon>
    </lineage>
</organism>
<evidence type="ECO:0000313" key="2">
    <source>
        <dbReference type="EMBL" id="BCJ63856.1"/>
    </source>
</evidence>
<dbReference type="InterPro" id="IPR025110">
    <property type="entry name" value="AMP-bd_C"/>
</dbReference>
<keyword evidence="3" id="KW-1185">Reference proteome</keyword>
<evidence type="ECO:0000313" key="3">
    <source>
        <dbReference type="Proteomes" id="UP000680866"/>
    </source>
</evidence>
<feature type="domain" description="AMP-binding enzyme C-terminal" evidence="1">
    <location>
        <begin position="2"/>
        <end position="57"/>
    </location>
</feature>
<dbReference type="InterPro" id="IPR045851">
    <property type="entry name" value="AMP-bd_C_sf"/>
</dbReference>
<name>A0A810MRF8_9ACTN</name>